<evidence type="ECO:0000256" key="10">
    <source>
        <dbReference type="ARBA" id="ARBA00022801"/>
    </source>
</evidence>
<evidence type="ECO:0000313" key="16">
    <source>
        <dbReference type="Proteomes" id="UP001281614"/>
    </source>
</evidence>
<evidence type="ECO:0000256" key="1">
    <source>
        <dbReference type="ARBA" id="ARBA00001638"/>
    </source>
</evidence>
<comment type="function">
    <text evidence="5">Catalyzes the dephosphorylation of the nucleoside 5'-monophosphates deoxyadenosine monophosphate (dAMP), deoxycytidine monophosphate (dCMP), deoxyguanosine monophosphate (dGMP) and deoxythymidine monophosphate (dTMP).</text>
</comment>
<evidence type="ECO:0000313" key="15">
    <source>
        <dbReference type="EMBL" id="KAK2777114.1"/>
    </source>
</evidence>
<reference evidence="15" key="1">
    <citation type="submission" date="2023-02" db="EMBL/GenBank/DDBJ databases">
        <title>Colletotrichum kahawae CIFC_Que2 genome sequencing and assembly.</title>
        <authorList>
            <person name="Baroncelli R."/>
        </authorList>
    </citation>
    <scope>NUCLEOTIDE SEQUENCE</scope>
    <source>
        <strain evidence="15">CIFC_Que2</strain>
    </source>
</reference>
<name>A0AAE0DD16_COLKA</name>
<evidence type="ECO:0000256" key="3">
    <source>
        <dbReference type="ARBA" id="ARBA00001941"/>
    </source>
</evidence>
<comment type="cofactor">
    <cofactor evidence="3">
        <name>Co(2+)</name>
        <dbReference type="ChEBI" id="CHEBI:48828"/>
    </cofactor>
</comment>
<dbReference type="GO" id="GO:0005737">
    <property type="term" value="C:cytoplasm"/>
    <property type="evidence" value="ECO:0007669"/>
    <property type="project" value="TreeGrafter"/>
</dbReference>
<dbReference type="EMBL" id="VYYT01000022">
    <property type="protein sequence ID" value="KAK2777114.1"/>
    <property type="molecule type" value="Genomic_DNA"/>
</dbReference>
<evidence type="ECO:0000256" key="5">
    <source>
        <dbReference type="ARBA" id="ARBA00004074"/>
    </source>
</evidence>
<comment type="catalytic activity">
    <reaction evidence="1">
        <text>a 2'-deoxyribonucleoside 5'-phosphate + H2O = a 2'-deoxyribonucleoside + phosphate</text>
        <dbReference type="Rhea" id="RHEA:36167"/>
        <dbReference type="ChEBI" id="CHEBI:15377"/>
        <dbReference type="ChEBI" id="CHEBI:18274"/>
        <dbReference type="ChEBI" id="CHEBI:43474"/>
        <dbReference type="ChEBI" id="CHEBI:65317"/>
        <dbReference type="EC" id="3.1.3.89"/>
    </reaction>
</comment>
<keyword evidence="12" id="KW-0170">Cobalt</keyword>
<dbReference type="SMART" id="SM00471">
    <property type="entry name" value="HDc"/>
    <property type="match status" value="1"/>
</dbReference>
<dbReference type="Gene3D" id="1.10.3210.10">
    <property type="entry name" value="Hypothetical protein af1432"/>
    <property type="match status" value="1"/>
</dbReference>
<evidence type="ECO:0000256" key="7">
    <source>
        <dbReference type="ARBA" id="ARBA00011738"/>
    </source>
</evidence>
<dbReference type="PANTHER" id="PTHR11845">
    <property type="entry name" value="5'-DEOXYNUCLEOTIDASE HDDC2"/>
    <property type="match status" value="1"/>
</dbReference>
<proteinExistence type="inferred from homology"/>
<comment type="cofactor">
    <cofactor evidence="4">
        <name>Mg(2+)</name>
        <dbReference type="ChEBI" id="CHEBI:18420"/>
    </cofactor>
</comment>
<evidence type="ECO:0000259" key="14">
    <source>
        <dbReference type="SMART" id="SM00471"/>
    </source>
</evidence>
<dbReference type="GO" id="GO:0046872">
    <property type="term" value="F:metal ion binding"/>
    <property type="evidence" value="ECO:0007669"/>
    <property type="project" value="UniProtKB-KW"/>
</dbReference>
<evidence type="ECO:0000256" key="11">
    <source>
        <dbReference type="ARBA" id="ARBA00022842"/>
    </source>
</evidence>
<evidence type="ECO:0000256" key="4">
    <source>
        <dbReference type="ARBA" id="ARBA00001946"/>
    </source>
</evidence>
<comment type="subunit">
    <text evidence="7">Homodimer.</text>
</comment>
<evidence type="ECO:0000256" key="9">
    <source>
        <dbReference type="ARBA" id="ARBA00022723"/>
    </source>
</evidence>
<feature type="domain" description="HD/PDEase" evidence="14">
    <location>
        <begin position="54"/>
        <end position="167"/>
    </location>
</feature>
<dbReference type="Proteomes" id="UP001281614">
    <property type="component" value="Unassembled WGS sequence"/>
</dbReference>
<accession>A0AAE0DD16</accession>
<dbReference type="AlphaFoldDB" id="A0AAE0DD16"/>
<keyword evidence="10 15" id="KW-0378">Hydrolase</keyword>
<keyword evidence="11" id="KW-0460">Magnesium</keyword>
<evidence type="ECO:0000256" key="6">
    <source>
        <dbReference type="ARBA" id="ARBA00009999"/>
    </source>
</evidence>
<evidence type="ECO:0000256" key="8">
    <source>
        <dbReference type="ARBA" id="ARBA00012964"/>
    </source>
</evidence>
<evidence type="ECO:0000256" key="2">
    <source>
        <dbReference type="ARBA" id="ARBA00001936"/>
    </source>
</evidence>
<dbReference type="InterPro" id="IPR003607">
    <property type="entry name" value="HD/PDEase_dom"/>
</dbReference>
<comment type="similarity">
    <text evidence="6">Belongs to the HDDC2 family.</text>
</comment>
<gene>
    <name evidence="15" type="ORF">CKAH01_12239</name>
</gene>
<protein>
    <recommendedName>
        <fullName evidence="8">5'-deoxynucleotidase</fullName>
        <ecNumber evidence="8">3.1.3.89</ecNumber>
    </recommendedName>
</protein>
<comment type="cofactor">
    <cofactor evidence="2">
        <name>Mn(2+)</name>
        <dbReference type="ChEBI" id="CHEBI:29035"/>
    </cofactor>
</comment>
<dbReference type="FunFam" id="1.10.3210.10:FF:000011">
    <property type="entry name" value="HD domain-containing protein 2"/>
    <property type="match status" value="1"/>
</dbReference>
<dbReference type="GO" id="GO:0009159">
    <property type="term" value="P:deoxyribonucleoside monophosphate catabolic process"/>
    <property type="evidence" value="ECO:0007669"/>
    <property type="project" value="UniProtKB-ARBA"/>
</dbReference>
<dbReference type="PANTHER" id="PTHR11845:SF13">
    <property type="entry name" value="5'-DEOXYNUCLEOTIDASE HDDC2"/>
    <property type="match status" value="1"/>
</dbReference>
<feature type="region of interest" description="Disordered" evidence="13">
    <location>
        <begin position="207"/>
        <end position="236"/>
    </location>
</feature>
<dbReference type="Pfam" id="PF13023">
    <property type="entry name" value="HD_3"/>
    <property type="match status" value="1"/>
</dbReference>
<sequence>MQGEQSASALWAVDQAVPKDGLQFDQNSPLHFFHILGKLKTIKREGWRRHGIENGESIADHSHRMAMMALLAPSHLNVQRCVMMSLVHDIAESLVGDLTPMSGVSREEKGRREMSTIDYFASIAGPSGAFIRELWHEFEAAETPESRIAQDLDKVELLLQFVEYEEEGKGGIDLGEFAGVANKIRSEECKAWAREILQAREKFWGGRSHKRGEKGADGGISREYQQMQDDYYSKEQ</sequence>
<dbReference type="InterPro" id="IPR039356">
    <property type="entry name" value="YfbR/HDDC2"/>
</dbReference>
<dbReference type="SUPFAM" id="SSF109604">
    <property type="entry name" value="HD-domain/PDEase-like"/>
    <property type="match status" value="1"/>
</dbReference>
<keyword evidence="9" id="KW-0479">Metal-binding</keyword>
<organism evidence="15 16">
    <name type="scientific">Colletotrichum kahawae</name>
    <name type="common">Coffee berry disease fungus</name>
    <dbReference type="NCBI Taxonomy" id="34407"/>
    <lineage>
        <taxon>Eukaryota</taxon>
        <taxon>Fungi</taxon>
        <taxon>Dikarya</taxon>
        <taxon>Ascomycota</taxon>
        <taxon>Pezizomycotina</taxon>
        <taxon>Sordariomycetes</taxon>
        <taxon>Hypocreomycetidae</taxon>
        <taxon>Glomerellales</taxon>
        <taxon>Glomerellaceae</taxon>
        <taxon>Colletotrichum</taxon>
        <taxon>Colletotrichum gloeosporioides species complex</taxon>
    </lineage>
</organism>
<dbReference type="EC" id="3.1.3.89" evidence="8"/>
<keyword evidence="16" id="KW-1185">Reference proteome</keyword>
<dbReference type="InterPro" id="IPR006674">
    <property type="entry name" value="HD_domain"/>
</dbReference>
<evidence type="ECO:0000256" key="13">
    <source>
        <dbReference type="SAM" id="MobiDB-lite"/>
    </source>
</evidence>
<comment type="caution">
    <text evidence="15">The sequence shown here is derived from an EMBL/GenBank/DDBJ whole genome shotgun (WGS) entry which is preliminary data.</text>
</comment>
<dbReference type="GO" id="GO:0002953">
    <property type="term" value="F:5'-deoxynucleotidase activity"/>
    <property type="evidence" value="ECO:0007669"/>
    <property type="project" value="UniProtKB-EC"/>
</dbReference>
<evidence type="ECO:0000256" key="12">
    <source>
        <dbReference type="ARBA" id="ARBA00023285"/>
    </source>
</evidence>